<evidence type="ECO:0000313" key="3">
    <source>
        <dbReference type="Proteomes" id="UP000320766"/>
    </source>
</evidence>
<dbReference type="GO" id="GO:0015948">
    <property type="term" value="P:methanogenesis"/>
    <property type="evidence" value="ECO:0007669"/>
    <property type="project" value="UniProtKB-KW"/>
</dbReference>
<reference evidence="2 3" key="1">
    <citation type="journal article" date="2019" name="Nat. Microbiol.">
        <title>Wide diversity of methane and short-chain alkane metabolisms in uncultured archaea.</title>
        <authorList>
            <person name="Borrel G."/>
            <person name="Adam P.S."/>
            <person name="McKay L.J."/>
            <person name="Chen L.X."/>
            <person name="Sierra-Garcia I.N."/>
            <person name="Sieber C.M."/>
            <person name="Letourneur Q."/>
            <person name="Ghozlane A."/>
            <person name="Andersen G.L."/>
            <person name="Li W.J."/>
            <person name="Hallam S.J."/>
            <person name="Muyzer G."/>
            <person name="de Oliveira V.M."/>
            <person name="Inskeep W.P."/>
            <person name="Banfield J.F."/>
            <person name="Gribaldo S."/>
        </authorList>
    </citation>
    <scope>NUCLEOTIDE SEQUENCE [LARGE SCALE GENOMIC DNA]</scope>
    <source>
        <strain evidence="2">NM1b</strain>
    </source>
</reference>
<sequence>MERKTEPNQEIKIFPGRLPSEKTVETFLNKIAVLKSVVSVTLSGVSTHYERRINVSGTSIPLKIQVTWIYLEIEEINDDRMREVKDVCQEVFPYGFETKIGIFRPTGKTLTSESGRSFARIDFVE</sequence>
<name>A0A520KVX1_9EURY</name>
<gene>
    <name evidence="2" type="ORF">EF807_08030</name>
</gene>
<comment type="caution">
    <text evidence="2">The sequence shown here is derived from an EMBL/GenBank/DDBJ whole genome shotgun (WGS) entry which is preliminary data.</text>
</comment>
<dbReference type="EMBL" id="RXIL01000147">
    <property type="protein sequence ID" value="RZN66975.1"/>
    <property type="molecule type" value="Genomic_DNA"/>
</dbReference>
<accession>A0A520KVX1</accession>
<keyword evidence="1" id="KW-0484">Methanogenesis</keyword>
<protein>
    <recommendedName>
        <fullName evidence="4">Methyl-coenzyme M reductase operon protein D</fullName>
    </recommendedName>
</protein>
<organism evidence="2 3">
    <name type="scientific">Candidatus Methanolliviera hydrocarbonicum</name>
    <dbReference type="NCBI Taxonomy" id="2491085"/>
    <lineage>
        <taxon>Archaea</taxon>
        <taxon>Methanobacteriati</taxon>
        <taxon>Methanobacteriota</taxon>
        <taxon>Candidatus Methanoliparia</taxon>
        <taxon>Candidatus Methanoliparales</taxon>
        <taxon>Candidatus Methanollivieraceae</taxon>
        <taxon>Candidatus Methanolliviera</taxon>
    </lineage>
</organism>
<dbReference type="Pfam" id="PF02505">
    <property type="entry name" value="MCR_D"/>
    <property type="match status" value="1"/>
</dbReference>
<evidence type="ECO:0000313" key="2">
    <source>
        <dbReference type="EMBL" id="RZN66975.1"/>
    </source>
</evidence>
<dbReference type="InterPro" id="IPR003901">
    <property type="entry name" value="Me_CoM_Rdtase_D"/>
</dbReference>
<proteinExistence type="predicted"/>
<dbReference type="AlphaFoldDB" id="A0A520KVX1"/>
<evidence type="ECO:0008006" key="4">
    <source>
        <dbReference type="Google" id="ProtNLM"/>
    </source>
</evidence>
<evidence type="ECO:0000256" key="1">
    <source>
        <dbReference type="ARBA" id="ARBA00022994"/>
    </source>
</evidence>
<dbReference type="Proteomes" id="UP000320766">
    <property type="component" value="Unassembled WGS sequence"/>
</dbReference>